<evidence type="ECO:0000313" key="2">
    <source>
        <dbReference type="Proteomes" id="UP000824782"/>
    </source>
</evidence>
<reference evidence="1" key="1">
    <citation type="thesis" date="2020" institute="ProQuest LLC" country="789 East Eisenhower Parkway, Ann Arbor, MI, USA">
        <title>Comparative Genomics and Chromosome Evolution.</title>
        <authorList>
            <person name="Mudd A.B."/>
        </authorList>
    </citation>
    <scope>NUCLEOTIDE SEQUENCE</scope>
    <source>
        <strain evidence="1">237g6f4</strain>
        <tissue evidence="1">Blood</tissue>
    </source>
</reference>
<name>A0AAV7BSP0_ENGPU</name>
<dbReference type="EMBL" id="WNYA01000004">
    <property type="protein sequence ID" value="KAG8575445.1"/>
    <property type="molecule type" value="Genomic_DNA"/>
</dbReference>
<dbReference type="AlphaFoldDB" id="A0AAV7BSP0"/>
<evidence type="ECO:0000313" key="1">
    <source>
        <dbReference type="EMBL" id="KAG8575445.1"/>
    </source>
</evidence>
<organism evidence="1 2">
    <name type="scientific">Engystomops pustulosus</name>
    <name type="common">Tungara frog</name>
    <name type="synonym">Physalaemus pustulosus</name>
    <dbReference type="NCBI Taxonomy" id="76066"/>
    <lineage>
        <taxon>Eukaryota</taxon>
        <taxon>Metazoa</taxon>
        <taxon>Chordata</taxon>
        <taxon>Craniata</taxon>
        <taxon>Vertebrata</taxon>
        <taxon>Euteleostomi</taxon>
        <taxon>Amphibia</taxon>
        <taxon>Batrachia</taxon>
        <taxon>Anura</taxon>
        <taxon>Neobatrachia</taxon>
        <taxon>Hyloidea</taxon>
        <taxon>Leptodactylidae</taxon>
        <taxon>Leiuperinae</taxon>
        <taxon>Engystomops</taxon>
    </lineage>
</organism>
<dbReference type="Proteomes" id="UP000824782">
    <property type="component" value="Unassembled WGS sequence"/>
</dbReference>
<keyword evidence="2" id="KW-1185">Reference proteome</keyword>
<comment type="caution">
    <text evidence="1">The sequence shown here is derived from an EMBL/GenBank/DDBJ whole genome shotgun (WGS) entry which is preliminary data.</text>
</comment>
<sequence length="74" mass="8667">MIVPFCTASRGTSPSTTTVKAPDHLGRFFHHSPRATRLQKWPVPSQELYFQRNQLDFWQWLVLGHWLGCLVCHF</sequence>
<gene>
    <name evidence="1" type="ORF">GDO81_009558</name>
</gene>
<accession>A0AAV7BSP0</accession>
<proteinExistence type="predicted"/>
<protein>
    <submittedName>
        <fullName evidence="1">Uncharacterized protein</fullName>
    </submittedName>
</protein>